<accession>A0ABT2W073</accession>
<proteinExistence type="predicted"/>
<dbReference type="Proteomes" id="UP001208649">
    <property type="component" value="Unassembled WGS sequence"/>
</dbReference>
<organism evidence="1 2">
    <name type="scientific">Chryseobacterium edaphi</name>
    <dbReference type="NCBI Taxonomy" id="2976532"/>
    <lineage>
        <taxon>Bacteria</taxon>
        <taxon>Pseudomonadati</taxon>
        <taxon>Bacteroidota</taxon>
        <taxon>Flavobacteriia</taxon>
        <taxon>Flavobacteriales</taxon>
        <taxon>Weeksellaceae</taxon>
        <taxon>Chryseobacterium group</taxon>
        <taxon>Chryseobacterium</taxon>
    </lineage>
</organism>
<dbReference type="EMBL" id="JAOTEM010000001">
    <property type="protein sequence ID" value="MCU7615646.1"/>
    <property type="molecule type" value="Genomic_DNA"/>
</dbReference>
<sequence>MTEIQFKGKKGVFKALMGFIISENSIKRTITFNLKVVKPNFEQILVITPIGSEEISKEDCKKIFDFVSESNK</sequence>
<protein>
    <submittedName>
        <fullName evidence="1">Uncharacterized protein</fullName>
    </submittedName>
</protein>
<evidence type="ECO:0000313" key="2">
    <source>
        <dbReference type="Proteomes" id="UP001208649"/>
    </source>
</evidence>
<dbReference type="RefSeq" id="WP_263000780.1">
    <property type="nucleotide sequence ID" value="NZ_JAOTEM010000001.1"/>
</dbReference>
<evidence type="ECO:0000313" key="1">
    <source>
        <dbReference type="EMBL" id="MCU7615646.1"/>
    </source>
</evidence>
<reference evidence="2" key="1">
    <citation type="submission" date="2023-07" db="EMBL/GenBank/DDBJ databases">
        <title>Chryseobacterium sp. strain PBS4-4 Genome sequencing and assembly.</title>
        <authorList>
            <person name="Jung Y."/>
        </authorList>
    </citation>
    <scope>NUCLEOTIDE SEQUENCE [LARGE SCALE GENOMIC DNA]</scope>
    <source>
        <strain evidence="2">PBS4-4</strain>
    </source>
</reference>
<gene>
    <name evidence="1" type="ORF">NZ698_00430</name>
</gene>
<comment type="caution">
    <text evidence="1">The sequence shown here is derived from an EMBL/GenBank/DDBJ whole genome shotgun (WGS) entry which is preliminary data.</text>
</comment>
<name>A0ABT2W073_9FLAO</name>
<keyword evidence="2" id="KW-1185">Reference proteome</keyword>